<organism evidence="1 2">
    <name type="scientific">Oecophyllibacter saccharovorans</name>
    <dbReference type="NCBI Taxonomy" id="2558360"/>
    <lineage>
        <taxon>Bacteria</taxon>
        <taxon>Pseudomonadati</taxon>
        <taxon>Pseudomonadota</taxon>
        <taxon>Alphaproteobacteria</taxon>
        <taxon>Acetobacterales</taxon>
        <taxon>Acetobacteraceae</taxon>
        <taxon>Oecophyllibacter</taxon>
    </lineage>
</organism>
<dbReference type="Proteomes" id="UP000315037">
    <property type="component" value="Unassembled WGS sequence"/>
</dbReference>
<comment type="caution">
    <text evidence="1">The sequence shown here is derived from an EMBL/GenBank/DDBJ whole genome shotgun (WGS) entry which is preliminary data.</text>
</comment>
<protein>
    <submittedName>
        <fullName evidence="1">Uncharacterized protein</fullName>
    </submittedName>
</protein>
<dbReference type="AlphaFoldDB" id="A0A506UQN3"/>
<proteinExistence type="predicted"/>
<gene>
    <name evidence="1" type="ORF">E3202_01085</name>
</gene>
<reference evidence="1 2" key="1">
    <citation type="submission" date="2019-03" db="EMBL/GenBank/DDBJ databases">
        <title>The complete genome sequence of Neokomagataea sp. Jb2 NBRC113641.</title>
        <authorList>
            <person name="Chua K.-O."/>
            <person name="Chan K.-G."/>
            <person name="See-Too W.-S."/>
        </authorList>
    </citation>
    <scope>NUCLEOTIDE SEQUENCE [LARGE SCALE GENOMIC DNA]</scope>
    <source>
        <strain evidence="1 2">Jb2</strain>
    </source>
</reference>
<keyword evidence="2" id="KW-1185">Reference proteome</keyword>
<dbReference type="EMBL" id="SORZ01000001">
    <property type="protein sequence ID" value="TPW35599.1"/>
    <property type="molecule type" value="Genomic_DNA"/>
</dbReference>
<accession>A0A506UQN3</accession>
<sequence length="70" mass="7721">MSGILAEEIDRKVLASFLARVFLILSEGDPAVIKRIQSEIMLSADTPQGVNSASFFQIMLDVFETESRST</sequence>
<name>A0A506UQN3_9PROT</name>
<evidence type="ECO:0000313" key="2">
    <source>
        <dbReference type="Proteomes" id="UP000315037"/>
    </source>
</evidence>
<evidence type="ECO:0000313" key="1">
    <source>
        <dbReference type="EMBL" id="TPW35599.1"/>
    </source>
</evidence>
<dbReference type="RefSeq" id="WP_165599203.1">
    <property type="nucleotide sequence ID" value="NZ_SORY01000002.1"/>
</dbReference>